<evidence type="ECO:0000313" key="2">
    <source>
        <dbReference type="EMBL" id="KHN77957.1"/>
    </source>
</evidence>
<evidence type="ECO:0000256" key="1">
    <source>
        <dbReference type="SAM" id="MobiDB-lite"/>
    </source>
</evidence>
<dbReference type="AlphaFoldDB" id="A0A0B2V900"/>
<gene>
    <name evidence="2" type="ORF">Tcan_07630</name>
</gene>
<dbReference type="EMBL" id="JPKZ01002210">
    <property type="protein sequence ID" value="KHN77957.1"/>
    <property type="molecule type" value="Genomic_DNA"/>
</dbReference>
<name>A0A0B2V900_TOXCA</name>
<accession>A0A0B2V900</accession>
<dbReference type="Proteomes" id="UP000031036">
    <property type="component" value="Unassembled WGS sequence"/>
</dbReference>
<reference evidence="2 3" key="1">
    <citation type="submission" date="2014-11" db="EMBL/GenBank/DDBJ databases">
        <title>Genetic blueprint of the zoonotic pathogen Toxocara canis.</title>
        <authorList>
            <person name="Zhu X.-Q."/>
            <person name="Korhonen P.K."/>
            <person name="Cai H."/>
            <person name="Young N.D."/>
            <person name="Nejsum P."/>
            <person name="von Samson-Himmelstjerna G."/>
            <person name="Boag P.R."/>
            <person name="Tan P."/>
            <person name="Li Q."/>
            <person name="Min J."/>
            <person name="Yang Y."/>
            <person name="Wang X."/>
            <person name="Fang X."/>
            <person name="Hall R.S."/>
            <person name="Hofmann A."/>
            <person name="Sternberg P.W."/>
            <person name="Jex A.R."/>
            <person name="Gasser R.B."/>
        </authorList>
    </citation>
    <scope>NUCLEOTIDE SEQUENCE [LARGE SCALE GENOMIC DNA]</scope>
    <source>
        <strain evidence="2">PN_DK_2014</strain>
    </source>
</reference>
<dbReference type="OrthoDB" id="5872489at2759"/>
<organism evidence="2 3">
    <name type="scientific">Toxocara canis</name>
    <name type="common">Canine roundworm</name>
    <dbReference type="NCBI Taxonomy" id="6265"/>
    <lineage>
        <taxon>Eukaryota</taxon>
        <taxon>Metazoa</taxon>
        <taxon>Ecdysozoa</taxon>
        <taxon>Nematoda</taxon>
        <taxon>Chromadorea</taxon>
        <taxon>Rhabditida</taxon>
        <taxon>Spirurina</taxon>
        <taxon>Ascaridomorpha</taxon>
        <taxon>Ascaridoidea</taxon>
        <taxon>Toxocaridae</taxon>
        <taxon>Toxocara</taxon>
    </lineage>
</organism>
<proteinExistence type="predicted"/>
<sequence length="114" mass="12744">MDSASPSSTTANSTQESFSHGLLMQQNEQIQAEQMFLLALQERLAQQLLPQNDLQRIWQNVMLGLPAILPPPLDLAAALPGTSQPLTHPLYQVNKMDVRNDARRGLFILVLQRL</sequence>
<keyword evidence="3" id="KW-1185">Reference proteome</keyword>
<comment type="caution">
    <text evidence="2">The sequence shown here is derived from an EMBL/GenBank/DDBJ whole genome shotgun (WGS) entry which is preliminary data.</text>
</comment>
<protein>
    <submittedName>
        <fullName evidence="2">Uncharacterized protein</fullName>
    </submittedName>
</protein>
<evidence type="ECO:0000313" key="3">
    <source>
        <dbReference type="Proteomes" id="UP000031036"/>
    </source>
</evidence>
<feature type="compositionally biased region" description="Low complexity" evidence="1">
    <location>
        <begin position="1"/>
        <end position="14"/>
    </location>
</feature>
<dbReference type="STRING" id="6265.A0A0B2V900"/>
<feature type="region of interest" description="Disordered" evidence="1">
    <location>
        <begin position="1"/>
        <end position="22"/>
    </location>
</feature>